<dbReference type="Proteomes" id="UP000282515">
    <property type="component" value="Unassembled WGS sequence"/>
</dbReference>
<feature type="transmembrane region" description="Helical" evidence="5">
    <location>
        <begin position="111"/>
        <end position="132"/>
    </location>
</feature>
<dbReference type="EMBL" id="RDBF01000011">
    <property type="protein sequence ID" value="RLV55116.1"/>
    <property type="molecule type" value="Genomic_DNA"/>
</dbReference>
<keyword evidence="2 5" id="KW-0812">Transmembrane</keyword>
<dbReference type="PANTHER" id="PTHR23514">
    <property type="entry name" value="BYPASS OF STOP CODON PROTEIN 6"/>
    <property type="match status" value="1"/>
</dbReference>
<protein>
    <submittedName>
        <fullName evidence="7">MFS transporter</fullName>
    </submittedName>
</protein>
<comment type="caution">
    <text evidence="7">The sequence shown here is derived from an EMBL/GenBank/DDBJ whole genome shotgun (WGS) entry which is preliminary data.</text>
</comment>
<dbReference type="Gene3D" id="1.20.1250.20">
    <property type="entry name" value="MFS general substrate transporter like domains"/>
    <property type="match status" value="2"/>
</dbReference>
<keyword evidence="4 5" id="KW-0472">Membrane</keyword>
<dbReference type="InterPro" id="IPR020846">
    <property type="entry name" value="MFS_dom"/>
</dbReference>
<evidence type="ECO:0000313" key="7">
    <source>
        <dbReference type="EMBL" id="RLV55116.1"/>
    </source>
</evidence>
<evidence type="ECO:0000256" key="3">
    <source>
        <dbReference type="ARBA" id="ARBA00022989"/>
    </source>
</evidence>
<dbReference type="CDD" id="cd17393">
    <property type="entry name" value="MFS_MosC_like"/>
    <property type="match status" value="1"/>
</dbReference>
<evidence type="ECO:0000256" key="1">
    <source>
        <dbReference type="ARBA" id="ARBA00004651"/>
    </source>
</evidence>
<feature type="transmembrane region" description="Helical" evidence="5">
    <location>
        <begin position="306"/>
        <end position="332"/>
    </location>
</feature>
<sequence length="362" mass="36873">MWVVHIPLIKDRTGVADHQLGLLLLVLGVAAWIGMQAAGPLTDRFGSRAVVVTAMVAMGFALPLPGLAHDQLSLAGAVVVLGAMNGFVDVAQNAQAVQVEQHWGRAIMSSFHAFFSAGGLVAALSGGALLALGVSAPVALAGGGGVTIAAALALRPLLLPPESRHDEANDLSPRTRPPWTGRVLLIGGLAFVLMLSEGVAFDWSTVHVRDHLGASASTAALAFGAFSVAMTAVRLFADLLVRAWGPGAFVRRAATLGALGFAVTVLAPDPALALVGWAVVGIGLAGCAPQFYSAAGNVDRRYSGVYLARAVGMGYLGLLAGPSVIGAISSAAGLDRAFLVPLAGCLVAAVLAPRALRHDRAR</sequence>
<dbReference type="InterPro" id="IPR011701">
    <property type="entry name" value="MFS"/>
</dbReference>
<dbReference type="Pfam" id="PF07690">
    <property type="entry name" value="MFS_1"/>
    <property type="match status" value="1"/>
</dbReference>
<feature type="transmembrane region" description="Helical" evidence="5">
    <location>
        <begin position="216"/>
        <end position="237"/>
    </location>
</feature>
<feature type="transmembrane region" description="Helical" evidence="5">
    <location>
        <begin position="274"/>
        <end position="294"/>
    </location>
</feature>
<evidence type="ECO:0000256" key="5">
    <source>
        <dbReference type="SAM" id="Phobius"/>
    </source>
</evidence>
<organism evidence="7 8">
    <name type="scientific">Aeromicrobium phragmitis</name>
    <dbReference type="NCBI Taxonomy" id="2478914"/>
    <lineage>
        <taxon>Bacteria</taxon>
        <taxon>Bacillati</taxon>
        <taxon>Actinomycetota</taxon>
        <taxon>Actinomycetes</taxon>
        <taxon>Propionibacteriales</taxon>
        <taxon>Nocardioidaceae</taxon>
        <taxon>Aeromicrobium</taxon>
    </lineage>
</organism>
<keyword evidence="3 5" id="KW-1133">Transmembrane helix</keyword>
<dbReference type="AlphaFoldDB" id="A0A3L8PID5"/>
<feature type="transmembrane region" description="Helical" evidence="5">
    <location>
        <begin position="20"/>
        <end position="38"/>
    </location>
</feature>
<feature type="transmembrane region" description="Helical" evidence="5">
    <location>
        <begin position="45"/>
        <end position="66"/>
    </location>
</feature>
<evidence type="ECO:0000259" key="6">
    <source>
        <dbReference type="PROSITE" id="PS50850"/>
    </source>
</evidence>
<comment type="subcellular location">
    <subcellularLocation>
        <location evidence="1">Cell membrane</location>
        <topology evidence="1">Multi-pass membrane protein</topology>
    </subcellularLocation>
</comment>
<dbReference type="InterPro" id="IPR051788">
    <property type="entry name" value="MFS_Transporter"/>
</dbReference>
<dbReference type="SUPFAM" id="SSF103473">
    <property type="entry name" value="MFS general substrate transporter"/>
    <property type="match status" value="1"/>
</dbReference>
<dbReference type="PANTHER" id="PTHR23514:SF13">
    <property type="entry name" value="INNER MEMBRANE PROTEIN YBJJ"/>
    <property type="match status" value="1"/>
</dbReference>
<keyword evidence="8" id="KW-1185">Reference proteome</keyword>
<dbReference type="OrthoDB" id="151222at2"/>
<gene>
    <name evidence="7" type="ORF">D9V41_13130</name>
</gene>
<evidence type="ECO:0000256" key="2">
    <source>
        <dbReference type="ARBA" id="ARBA00022692"/>
    </source>
</evidence>
<reference evidence="7 8" key="1">
    <citation type="submission" date="2018-10" db="EMBL/GenBank/DDBJ databases">
        <title>Aeromicrobium sp. 9W16Y-2 whole genome shotgun sequence.</title>
        <authorList>
            <person name="Li F."/>
        </authorList>
    </citation>
    <scope>NUCLEOTIDE SEQUENCE [LARGE SCALE GENOMIC DNA]</scope>
    <source>
        <strain evidence="7 8">9W16Y-2</strain>
    </source>
</reference>
<feature type="transmembrane region" description="Helical" evidence="5">
    <location>
        <begin position="138"/>
        <end position="158"/>
    </location>
</feature>
<feature type="transmembrane region" description="Helical" evidence="5">
    <location>
        <begin position="72"/>
        <end position="91"/>
    </location>
</feature>
<evidence type="ECO:0000256" key="4">
    <source>
        <dbReference type="ARBA" id="ARBA00023136"/>
    </source>
</evidence>
<dbReference type="InterPro" id="IPR036259">
    <property type="entry name" value="MFS_trans_sf"/>
</dbReference>
<feature type="transmembrane region" description="Helical" evidence="5">
    <location>
        <begin position="338"/>
        <end position="356"/>
    </location>
</feature>
<dbReference type="PROSITE" id="PS50850">
    <property type="entry name" value="MFS"/>
    <property type="match status" value="1"/>
</dbReference>
<dbReference type="GO" id="GO:0005886">
    <property type="term" value="C:plasma membrane"/>
    <property type="evidence" value="ECO:0007669"/>
    <property type="project" value="UniProtKB-SubCell"/>
</dbReference>
<feature type="transmembrane region" description="Helical" evidence="5">
    <location>
        <begin position="179"/>
        <end position="196"/>
    </location>
</feature>
<feature type="transmembrane region" description="Helical" evidence="5">
    <location>
        <begin position="249"/>
        <end position="268"/>
    </location>
</feature>
<evidence type="ECO:0000313" key="8">
    <source>
        <dbReference type="Proteomes" id="UP000282515"/>
    </source>
</evidence>
<proteinExistence type="predicted"/>
<name>A0A3L8PID5_9ACTN</name>
<accession>A0A3L8PID5</accession>
<feature type="domain" description="Major facilitator superfamily (MFS) profile" evidence="6">
    <location>
        <begin position="1"/>
        <end position="360"/>
    </location>
</feature>
<dbReference type="GO" id="GO:0022857">
    <property type="term" value="F:transmembrane transporter activity"/>
    <property type="evidence" value="ECO:0007669"/>
    <property type="project" value="InterPro"/>
</dbReference>